<comment type="function">
    <text evidence="1">Confers resistance to late blight (Phytophthora infestans) races carrying the avirulence gene Avr1. Resistance proteins guard the plant against pathogens that contain an appropriate avirulence protein via an indirect interaction with this avirulence protein. That triggers a defense system including the hypersensitive response, which restricts the pathogen growth.</text>
</comment>
<dbReference type="InterPro" id="IPR044974">
    <property type="entry name" value="Disease_R_plants"/>
</dbReference>
<dbReference type="Pfam" id="PF23559">
    <property type="entry name" value="WHD_DRP"/>
    <property type="match status" value="1"/>
</dbReference>
<comment type="similarity">
    <text evidence="3">Belongs to the disease resistance NB-LRR family.</text>
</comment>
<dbReference type="SUPFAM" id="SSF52540">
    <property type="entry name" value="P-loop containing nucleoside triphosphate hydrolases"/>
    <property type="match status" value="1"/>
</dbReference>
<dbReference type="InterPro" id="IPR036388">
    <property type="entry name" value="WH-like_DNA-bd_sf"/>
</dbReference>
<comment type="subcellular location">
    <subcellularLocation>
        <location evidence="2">Cytoplasm</location>
    </subcellularLocation>
</comment>
<comment type="caution">
    <text evidence="15">The sequence shown here is derived from an EMBL/GenBank/DDBJ whole genome shotgun (WGS) entry which is preliminary data.</text>
</comment>
<keyword evidence="9" id="KW-0611">Plant defense</keyword>
<reference evidence="15 16" key="1">
    <citation type="submission" date="2019-12" db="EMBL/GenBank/DDBJ databases">
        <authorList>
            <person name="Alioto T."/>
            <person name="Alioto T."/>
            <person name="Gomez Garrido J."/>
        </authorList>
    </citation>
    <scope>NUCLEOTIDE SEQUENCE [LARGE SCALE GENOMIC DNA]</scope>
</reference>
<dbReference type="Gene3D" id="1.10.8.430">
    <property type="entry name" value="Helical domain of apoptotic protease-activating factors"/>
    <property type="match status" value="1"/>
</dbReference>
<evidence type="ECO:0000256" key="3">
    <source>
        <dbReference type="ARBA" id="ARBA00008894"/>
    </source>
</evidence>
<evidence type="ECO:0000256" key="4">
    <source>
        <dbReference type="ARBA" id="ARBA00022490"/>
    </source>
</evidence>
<dbReference type="GO" id="GO:0051607">
    <property type="term" value="P:defense response to virus"/>
    <property type="evidence" value="ECO:0007669"/>
    <property type="project" value="UniProtKB-ARBA"/>
</dbReference>
<protein>
    <submittedName>
        <fullName evidence="15">Late blight resistance homolog R1A-3 isoform X1</fullName>
    </submittedName>
</protein>
<keyword evidence="10" id="KW-0067">ATP-binding</keyword>
<dbReference type="Gramene" id="OE9A089721T1">
    <property type="protein sequence ID" value="OE9A089721C1"/>
    <property type="gene ID" value="OE9A089721"/>
</dbReference>
<dbReference type="GO" id="GO:0043531">
    <property type="term" value="F:ADP binding"/>
    <property type="evidence" value="ECO:0007669"/>
    <property type="project" value="InterPro"/>
</dbReference>
<dbReference type="InterPro" id="IPR032675">
    <property type="entry name" value="LRR_dom_sf"/>
</dbReference>
<dbReference type="AlphaFoldDB" id="A0A8S0P645"/>
<evidence type="ECO:0000256" key="8">
    <source>
        <dbReference type="ARBA" id="ARBA00022741"/>
    </source>
</evidence>
<keyword evidence="11" id="KW-1133">Transmembrane helix</keyword>
<keyword evidence="6" id="KW-0381">Hypersensitive response</keyword>
<evidence type="ECO:0000313" key="15">
    <source>
        <dbReference type="EMBL" id="CAA2933253.1"/>
    </source>
</evidence>
<dbReference type="InterPro" id="IPR027417">
    <property type="entry name" value="P-loop_NTPase"/>
</dbReference>
<dbReference type="OrthoDB" id="1478287at2759"/>
<feature type="domain" description="Disease resistance protein winged helix" evidence="13">
    <location>
        <begin position="682"/>
        <end position="751"/>
    </location>
</feature>
<dbReference type="GO" id="GO:0005524">
    <property type="term" value="F:ATP binding"/>
    <property type="evidence" value="ECO:0007669"/>
    <property type="project" value="UniProtKB-KW"/>
</dbReference>
<keyword evidence="11" id="KW-0812">Transmembrane</keyword>
<accession>A0A8S0P645</accession>
<sequence>MDVLHTDRFTAPIDLLQIVIDHISSVSSPHGHRIDLLRLLQSLRDSRDYENIEGIRNFFREFVSLQQELKVSFTVPNRQILSNLTPTPNSNEVVAAFINFLLLMVEAILHFKEDWIARVKGSFQNLRTELGFLISFLGDTTMHLQPTKTILIDVEEVVNGVGSFLSSFFLTIVVFILINKVKKAYTRMPDLEVVVNEVRSLILEDIPLLTTKLKATIDIKDLLREIGSLLDFFIFTKNDQVVETGILDLALSDLLANFETLKTKMKKHCIAVSKMPSDMAPKTGVVSLFIVDSVLDDLMDLINNKSDSIVVVNDQIVTLHEELMLLGSSITDIALQHEAEHEELMIRSRDIAYEVEYVINSLPHVWYLSLRLPQLIDKIRLIMIAVKETKNNVDVVRMSIVSKHPHELVESESKEPPILEDVVVGFDNVQTEIVEQLVRGTDKRQIISIFGMPGLGKTTLATKLYNHHHVLYRFHNRAWCTVSQIYNKKNVLIEILSSMSNSKRDTYMEKKEESLVEDLYKNLKGRRYLIVVDDIWDIDVWNDLKRCFPDDSIGSRILFTTRIKEVGSKASPCRVKELPFLSEVECWGILQKRVFQDENCPKKLLDIGKQIAKNCRGLPLAVVVIAGILANMEKKKQLWENVARNLSSYISEIPEKCIQILQLSYNHLPLHLKPCFLHFGAFREDMEIPVRRLISLWVAEGFIKKDEHKNIEDVAREYLMELIDRSLVLVAERRYDGGVKTCKIHDLLREMCLKIAEENNFLKFIEHNDDDEQWFFSQVSTYQQHHCLSISCGKFAGSSLPFGLHVRSLLCESFITNFTKLISCGYKVLRVFKGNIQYGLEHLVQLRYLEVSPKLPPLERFHKLEFLVVNNRAGEVEIPEILLNMVSLRHMQFRGGAHFSKSSRQPASNSKSFQINNLQSISRLTIFDEIDEKILRCSPNLRRLSSQVGNGSFEFLNQLESLKLYKPYNYLSSSLISLPLSLKKLRLEFMDASRMQMEIIGRLPYLEVLKLVHVDFGGKQWNTSEVDFPQLKYLKLEGVIIAEWNASSENFPRLERVVLKFCGNLKMIPSSLGEIPTLQKIEVYECAKTTIESAKKIQDEQKEMGNLLDVIISGTFGDSFMPGDWRR</sequence>
<dbReference type="InterPro" id="IPR058922">
    <property type="entry name" value="WHD_DRP"/>
</dbReference>
<keyword evidence="4" id="KW-0963">Cytoplasm</keyword>
<dbReference type="Gene3D" id="3.80.10.10">
    <property type="entry name" value="Ribonuclease Inhibitor"/>
    <property type="match status" value="1"/>
</dbReference>
<evidence type="ECO:0000313" key="16">
    <source>
        <dbReference type="Proteomes" id="UP000594638"/>
    </source>
</evidence>
<gene>
    <name evidence="15" type="ORF">OLEA9_A089721</name>
</gene>
<dbReference type="FunFam" id="1.10.10.10:FF:000322">
    <property type="entry name" value="Probable disease resistance protein At1g63360"/>
    <property type="match status" value="1"/>
</dbReference>
<dbReference type="PANTHER" id="PTHR23155:SF1152">
    <property type="entry name" value="AAA+ ATPASE DOMAIN-CONTAINING PROTEIN"/>
    <property type="match status" value="1"/>
</dbReference>
<feature type="domain" description="NB-ARC" evidence="12">
    <location>
        <begin position="431"/>
        <end position="598"/>
    </location>
</feature>
<evidence type="ECO:0000256" key="7">
    <source>
        <dbReference type="ARBA" id="ARBA00022737"/>
    </source>
</evidence>
<dbReference type="InterPro" id="IPR055414">
    <property type="entry name" value="LRR_R13L4/SHOC2-like"/>
</dbReference>
<dbReference type="Gene3D" id="1.10.10.10">
    <property type="entry name" value="Winged helix-like DNA-binding domain superfamily/Winged helix DNA-binding domain"/>
    <property type="match status" value="1"/>
</dbReference>
<evidence type="ECO:0000259" key="14">
    <source>
        <dbReference type="Pfam" id="PF23598"/>
    </source>
</evidence>
<dbReference type="PRINTS" id="PR00364">
    <property type="entry name" value="DISEASERSIST"/>
</dbReference>
<dbReference type="Gene3D" id="3.40.50.300">
    <property type="entry name" value="P-loop containing nucleotide triphosphate hydrolases"/>
    <property type="match status" value="1"/>
</dbReference>
<keyword evidence="8" id="KW-0547">Nucleotide-binding</keyword>
<keyword evidence="11" id="KW-0472">Membrane</keyword>
<keyword evidence="16" id="KW-1185">Reference proteome</keyword>
<name>A0A8S0P645_OLEEU</name>
<keyword evidence="5" id="KW-0433">Leucine-rich repeat</keyword>
<evidence type="ECO:0000256" key="1">
    <source>
        <dbReference type="ARBA" id="ARBA00002074"/>
    </source>
</evidence>
<proteinExistence type="inferred from homology"/>
<dbReference type="Proteomes" id="UP000594638">
    <property type="component" value="Unassembled WGS sequence"/>
</dbReference>
<evidence type="ECO:0000256" key="5">
    <source>
        <dbReference type="ARBA" id="ARBA00022614"/>
    </source>
</evidence>
<evidence type="ECO:0000256" key="10">
    <source>
        <dbReference type="ARBA" id="ARBA00022840"/>
    </source>
</evidence>
<evidence type="ECO:0000256" key="6">
    <source>
        <dbReference type="ARBA" id="ARBA00022667"/>
    </source>
</evidence>
<feature type="domain" description="Disease resistance R13L4/SHOC-2-like LRR" evidence="14">
    <location>
        <begin position="840"/>
        <end position="1099"/>
    </location>
</feature>
<dbReference type="Pfam" id="PF00931">
    <property type="entry name" value="NB-ARC"/>
    <property type="match status" value="1"/>
</dbReference>
<evidence type="ECO:0000259" key="13">
    <source>
        <dbReference type="Pfam" id="PF23559"/>
    </source>
</evidence>
<dbReference type="FunFam" id="3.40.50.300:FF:001091">
    <property type="entry name" value="Probable disease resistance protein At1g61300"/>
    <property type="match status" value="1"/>
</dbReference>
<evidence type="ECO:0000256" key="9">
    <source>
        <dbReference type="ARBA" id="ARBA00022821"/>
    </source>
</evidence>
<feature type="transmembrane region" description="Helical" evidence="11">
    <location>
        <begin position="157"/>
        <end position="178"/>
    </location>
</feature>
<dbReference type="SUPFAM" id="SSF52058">
    <property type="entry name" value="L domain-like"/>
    <property type="match status" value="1"/>
</dbReference>
<dbReference type="GO" id="GO:0005737">
    <property type="term" value="C:cytoplasm"/>
    <property type="evidence" value="ECO:0007669"/>
    <property type="project" value="UniProtKB-SubCell"/>
</dbReference>
<evidence type="ECO:0000256" key="11">
    <source>
        <dbReference type="SAM" id="Phobius"/>
    </source>
</evidence>
<organism evidence="15 16">
    <name type="scientific">Olea europaea subsp. europaea</name>
    <dbReference type="NCBI Taxonomy" id="158383"/>
    <lineage>
        <taxon>Eukaryota</taxon>
        <taxon>Viridiplantae</taxon>
        <taxon>Streptophyta</taxon>
        <taxon>Embryophyta</taxon>
        <taxon>Tracheophyta</taxon>
        <taxon>Spermatophyta</taxon>
        <taxon>Magnoliopsida</taxon>
        <taxon>eudicotyledons</taxon>
        <taxon>Gunneridae</taxon>
        <taxon>Pentapetalae</taxon>
        <taxon>asterids</taxon>
        <taxon>lamiids</taxon>
        <taxon>Lamiales</taxon>
        <taxon>Oleaceae</taxon>
        <taxon>Oleeae</taxon>
        <taxon>Olea</taxon>
    </lineage>
</organism>
<evidence type="ECO:0000259" key="12">
    <source>
        <dbReference type="Pfam" id="PF00931"/>
    </source>
</evidence>
<dbReference type="PANTHER" id="PTHR23155">
    <property type="entry name" value="DISEASE RESISTANCE PROTEIN RP"/>
    <property type="match status" value="1"/>
</dbReference>
<dbReference type="InterPro" id="IPR002182">
    <property type="entry name" value="NB-ARC"/>
</dbReference>
<keyword evidence="7" id="KW-0677">Repeat</keyword>
<dbReference type="GO" id="GO:0009626">
    <property type="term" value="P:plant-type hypersensitive response"/>
    <property type="evidence" value="ECO:0007669"/>
    <property type="project" value="UniProtKB-KW"/>
</dbReference>
<dbReference type="InterPro" id="IPR042197">
    <property type="entry name" value="Apaf_helical"/>
</dbReference>
<evidence type="ECO:0000256" key="2">
    <source>
        <dbReference type="ARBA" id="ARBA00004496"/>
    </source>
</evidence>
<dbReference type="Pfam" id="PF23598">
    <property type="entry name" value="LRR_14"/>
    <property type="match status" value="1"/>
</dbReference>
<dbReference type="EMBL" id="CACTIH010000001">
    <property type="protein sequence ID" value="CAA2933253.1"/>
    <property type="molecule type" value="Genomic_DNA"/>
</dbReference>